<dbReference type="PANTHER" id="PTHR45880">
    <property type="entry name" value="RNA-BINDING MOTIF PROTEIN, X-LINKED 2"/>
    <property type="match status" value="1"/>
</dbReference>
<dbReference type="HOGENOM" id="CLU_045495_5_2_1"/>
<protein>
    <recommendedName>
        <fullName evidence="3">RRM domain-containing protein</fullName>
    </recommendedName>
</protein>
<evidence type="ECO:0000256" key="1">
    <source>
        <dbReference type="ARBA" id="ARBA00022884"/>
    </source>
</evidence>
<evidence type="ECO:0000313" key="4">
    <source>
        <dbReference type="EMBL" id="EFJ19983.1"/>
    </source>
</evidence>
<evidence type="ECO:0000259" key="3">
    <source>
        <dbReference type="PROSITE" id="PS50102"/>
    </source>
</evidence>
<dbReference type="EMBL" id="GL377604">
    <property type="protein sequence ID" value="EFJ19983.1"/>
    <property type="molecule type" value="Genomic_DNA"/>
</dbReference>
<dbReference type="Gene3D" id="3.30.70.330">
    <property type="match status" value="1"/>
</dbReference>
<dbReference type="PANTHER" id="PTHR45880:SF1">
    <property type="entry name" value="RNA-BINDING MOTIF PROTEIN, X-LINKED 2"/>
    <property type="match status" value="1"/>
</dbReference>
<reference evidence="4 5" key="1">
    <citation type="journal article" date="2011" name="Science">
        <title>The Selaginella genome identifies genetic changes associated with the evolution of vascular plants.</title>
        <authorList>
            <person name="Banks J.A."/>
            <person name="Nishiyama T."/>
            <person name="Hasebe M."/>
            <person name="Bowman J.L."/>
            <person name="Gribskov M."/>
            <person name="dePamphilis C."/>
            <person name="Albert V.A."/>
            <person name="Aono N."/>
            <person name="Aoyama T."/>
            <person name="Ambrose B.A."/>
            <person name="Ashton N.W."/>
            <person name="Axtell M.J."/>
            <person name="Barker E."/>
            <person name="Barker M.S."/>
            <person name="Bennetzen J.L."/>
            <person name="Bonawitz N.D."/>
            <person name="Chapple C."/>
            <person name="Cheng C."/>
            <person name="Correa L.G."/>
            <person name="Dacre M."/>
            <person name="DeBarry J."/>
            <person name="Dreyer I."/>
            <person name="Elias M."/>
            <person name="Engstrom E.M."/>
            <person name="Estelle M."/>
            <person name="Feng L."/>
            <person name="Finet C."/>
            <person name="Floyd S.K."/>
            <person name="Frommer W.B."/>
            <person name="Fujita T."/>
            <person name="Gramzow L."/>
            <person name="Gutensohn M."/>
            <person name="Harholt J."/>
            <person name="Hattori M."/>
            <person name="Heyl A."/>
            <person name="Hirai T."/>
            <person name="Hiwatashi Y."/>
            <person name="Ishikawa M."/>
            <person name="Iwata M."/>
            <person name="Karol K.G."/>
            <person name="Koehler B."/>
            <person name="Kolukisaoglu U."/>
            <person name="Kubo M."/>
            <person name="Kurata T."/>
            <person name="Lalonde S."/>
            <person name="Li K."/>
            <person name="Li Y."/>
            <person name="Litt A."/>
            <person name="Lyons E."/>
            <person name="Manning G."/>
            <person name="Maruyama T."/>
            <person name="Michael T.P."/>
            <person name="Mikami K."/>
            <person name="Miyazaki S."/>
            <person name="Morinaga S."/>
            <person name="Murata T."/>
            <person name="Mueller-Roeber B."/>
            <person name="Nelson D.R."/>
            <person name="Obara M."/>
            <person name="Oguri Y."/>
            <person name="Olmstead R.G."/>
            <person name="Onodera N."/>
            <person name="Petersen B.L."/>
            <person name="Pils B."/>
            <person name="Prigge M."/>
            <person name="Rensing S.A."/>
            <person name="Riano-Pachon D.M."/>
            <person name="Roberts A.W."/>
            <person name="Sato Y."/>
            <person name="Scheller H.V."/>
            <person name="Schulz B."/>
            <person name="Schulz C."/>
            <person name="Shakirov E.V."/>
            <person name="Shibagaki N."/>
            <person name="Shinohara N."/>
            <person name="Shippen D.E."/>
            <person name="Soerensen I."/>
            <person name="Sotooka R."/>
            <person name="Sugimoto N."/>
            <person name="Sugita M."/>
            <person name="Sumikawa N."/>
            <person name="Tanurdzic M."/>
            <person name="Theissen G."/>
            <person name="Ulvskov P."/>
            <person name="Wakazuki S."/>
            <person name="Weng J.K."/>
            <person name="Willats W.W."/>
            <person name="Wipf D."/>
            <person name="Wolf P.G."/>
            <person name="Yang L."/>
            <person name="Zimmer A.D."/>
            <person name="Zhu Q."/>
            <person name="Mitros T."/>
            <person name="Hellsten U."/>
            <person name="Loque D."/>
            <person name="Otillar R."/>
            <person name="Salamov A."/>
            <person name="Schmutz J."/>
            <person name="Shapiro H."/>
            <person name="Lindquist E."/>
            <person name="Lucas S."/>
            <person name="Rokhsar D."/>
            <person name="Grigoriev I.V."/>
        </authorList>
    </citation>
    <scope>NUCLEOTIDE SEQUENCE [LARGE SCALE GENOMIC DNA]</scope>
</reference>
<dbReference type="CDD" id="cd12411">
    <property type="entry name" value="RRM_ist3_like"/>
    <property type="match status" value="1"/>
</dbReference>
<dbReference type="GO" id="GO:0003723">
    <property type="term" value="F:RNA binding"/>
    <property type="evidence" value="ECO:0007669"/>
    <property type="project" value="UniProtKB-UniRule"/>
</dbReference>
<dbReference type="InterPro" id="IPR045844">
    <property type="entry name" value="RRM_Ist3-like"/>
</dbReference>
<dbReference type="GO" id="GO:0071011">
    <property type="term" value="C:precatalytic spliceosome"/>
    <property type="evidence" value="ECO:0000318"/>
    <property type="project" value="GO_Central"/>
</dbReference>
<dbReference type="eggNOG" id="KOG0126">
    <property type="taxonomic scope" value="Eukaryota"/>
</dbReference>
<dbReference type="PROSITE" id="PS50102">
    <property type="entry name" value="RRM"/>
    <property type="match status" value="1"/>
</dbReference>
<dbReference type="Pfam" id="PF00076">
    <property type="entry name" value="RRM_1"/>
    <property type="match status" value="1"/>
</dbReference>
<feature type="non-terminal residue" evidence="4">
    <location>
        <position position="130"/>
    </location>
</feature>
<keyword evidence="1 2" id="KW-0694">RNA-binding</keyword>
<dbReference type="InterPro" id="IPR035979">
    <property type="entry name" value="RBD_domain_sf"/>
</dbReference>
<proteinExistence type="predicted"/>
<dbReference type="Gramene" id="EFJ19983">
    <property type="protein sequence ID" value="EFJ19983"/>
    <property type="gene ID" value="SELMODRAFT_6997"/>
</dbReference>
<sequence>MNPLTQVKNLQKITARESASGIAESASWHAEYKDSAYIFFGGLAYELNEGDILAVFAQYGEVVDVNLIRDKGTGKSKGYGFLAYEDQRSTTLAVDNLNGAQVAGRTLRVDHVRKYRKKEEEDEEERQKKR</sequence>
<dbReference type="GO" id="GO:0005686">
    <property type="term" value="C:U2 snRNP"/>
    <property type="evidence" value="ECO:0000318"/>
    <property type="project" value="GO_Central"/>
</dbReference>
<organism evidence="5">
    <name type="scientific">Selaginella moellendorffii</name>
    <name type="common">Spikemoss</name>
    <dbReference type="NCBI Taxonomy" id="88036"/>
    <lineage>
        <taxon>Eukaryota</taxon>
        <taxon>Viridiplantae</taxon>
        <taxon>Streptophyta</taxon>
        <taxon>Embryophyta</taxon>
        <taxon>Tracheophyta</taxon>
        <taxon>Lycopodiopsida</taxon>
        <taxon>Selaginellales</taxon>
        <taxon>Selaginellaceae</taxon>
        <taxon>Selaginella</taxon>
    </lineage>
</organism>
<dbReference type="InterPro" id="IPR051847">
    <property type="entry name" value="RNA_proc/Spliceosome_comp"/>
</dbReference>
<dbReference type="SUPFAM" id="SSF54928">
    <property type="entry name" value="RNA-binding domain, RBD"/>
    <property type="match status" value="1"/>
</dbReference>
<feature type="domain" description="RRM" evidence="3">
    <location>
        <begin position="36"/>
        <end position="114"/>
    </location>
</feature>
<gene>
    <name evidence="4" type="ORF">SELMODRAFT_6997</name>
</gene>
<accession>D8S6R3</accession>
<dbReference type="AlphaFoldDB" id="D8S6R3"/>
<dbReference type="OMA" id="CAPKPQI"/>
<keyword evidence="5" id="KW-1185">Reference proteome</keyword>
<dbReference type="GO" id="GO:0000398">
    <property type="term" value="P:mRNA splicing, via spliceosome"/>
    <property type="evidence" value="ECO:0000318"/>
    <property type="project" value="GO_Central"/>
</dbReference>
<evidence type="ECO:0000313" key="5">
    <source>
        <dbReference type="Proteomes" id="UP000001514"/>
    </source>
</evidence>
<dbReference type="OrthoDB" id="2573941at2759"/>
<dbReference type="KEGG" id="smo:SELMODRAFT_6997"/>
<name>D8S6R3_SELML</name>
<dbReference type="SMART" id="SM00360">
    <property type="entry name" value="RRM"/>
    <property type="match status" value="1"/>
</dbReference>
<dbReference type="InterPro" id="IPR000504">
    <property type="entry name" value="RRM_dom"/>
</dbReference>
<dbReference type="STRING" id="88036.D8S6R3"/>
<dbReference type="Proteomes" id="UP000001514">
    <property type="component" value="Unassembled WGS sequence"/>
</dbReference>
<evidence type="ECO:0000256" key="2">
    <source>
        <dbReference type="PROSITE-ProRule" id="PRU00176"/>
    </source>
</evidence>
<dbReference type="InterPro" id="IPR012677">
    <property type="entry name" value="Nucleotide-bd_a/b_plait_sf"/>
</dbReference>
<dbReference type="InParanoid" id="D8S6R3"/>